<dbReference type="EMBL" id="MAAX01000116">
    <property type="protein sequence ID" value="OUS14659.1"/>
    <property type="molecule type" value="Genomic_DNA"/>
</dbReference>
<feature type="non-terminal residue" evidence="1">
    <location>
        <position position="195"/>
    </location>
</feature>
<protein>
    <submittedName>
        <fullName evidence="1">Uncharacterized protein</fullName>
    </submittedName>
</protein>
<evidence type="ECO:0000313" key="1">
    <source>
        <dbReference type="EMBL" id="OUS14659.1"/>
    </source>
</evidence>
<reference evidence="2" key="1">
    <citation type="journal article" date="2017" name="Proc. Natl. Acad. Sci. U.S.A.">
        <title>Simulation of Deepwater Horizon oil plume reveals substrate specialization within a complex community of hydrocarbon-degraders.</title>
        <authorList>
            <person name="Hu P."/>
            <person name="Dubinsky E.A."/>
            <person name="Probst A.J."/>
            <person name="Wang J."/>
            <person name="Sieber C.M.K."/>
            <person name="Tom L.M."/>
            <person name="Gardinali P."/>
            <person name="Banfield J.F."/>
            <person name="Atlas R.M."/>
            <person name="Andersen G.L."/>
        </authorList>
    </citation>
    <scope>NUCLEOTIDE SEQUENCE [LARGE SCALE GENOMIC DNA]</scope>
</reference>
<organism evidence="1 2">
    <name type="scientific">Nonlabens dokdonensis</name>
    <dbReference type="NCBI Taxonomy" id="328515"/>
    <lineage>
        <taxon>Bacteria</taxon>
        <taxon>Pseudomonadati</taxon>
        <taxon>Bacteroidota</taxon>
        <taxon>Flavobacteriia</taxon>
        <taxon>Flavobacteriales</taxon>
        <taxon>Flavobacteriaceae</taxon>
        <taxon>Nonlabens</taxon>
    </lineage>
</organism>
<accession>A0A1Z8AWF1</accession>
<dbReference type="AlphaFoldDB" id="A0A1Z8AWF1"/>
<name>A0A1Z8AWF1_9FLAO</name>
<dbReference type="Proteomes" id="UP000196102">
    <property type="component" value="Unassembled WGS sequence"/>
</dbReference>
<gene>
    <name evidence="1" type="ORF">A9Q93_07435</name>
</gene>
<evidence type="ECO:0000313" key="2">
    <source>
        <dbReference type="Proteomes" id="UP000196102"/>
    </source>
</evidence>
<proteinExistence type="predicted"/>
<sequence length="195" mass="22694">MKNINIKIVFICFCFLGYSQNKLPNDWHLEQLEGSPKSFTEYSNFTTQNAKFKTVFTYNKEGYLLSKEDYNDYYVDEDSLGLTERTTYTYPARGVKIGVIRSVKNDKNIGTSSYKMIAPDTIKVQLNKNDNRTEMTFLLDNKRRIRFIDGYIYSIKLDKELYKYSTEMIYDNNKVTKITVRDGNSGSKGDTVDVV</sequence>
<comment type="caution">
    <text evidence="1">The sequence shown here is derived from an EMBL/GenBank/DDBJ whole genome shotgun (WGS) entry which is preliminary data.</text>
</comment>